<dbReference type="SMART" id="SM01092">
    <property type="entry name" value="CO_deh_flav_C"/>
    <property type="match status" value="1"/>
</dbReference>
<evidence type="ECO:0000256" key="3">
    <source>
        <dbReference type="ARBA" id="ARBA00023002"/>
    </source>
</evidence>
<dbReference type="Gene3D" id="3.30.390.50">
    <property type="entry name" value="CO dehydrogenase flavoprotein, C-terminal domain"/>
    <property type="match status" value="1"/>
</dbReference>
<organism evidence="5 6">
    <name type="scientific">Petrotoga mexicana DSM 14811</name>
    <dbReference type="NCBI Taxonomy" id="1122954"/>
    <lineage>
        <taxon>Bacteria</taxon>
        <taxon>Thermotogati</taxon>
        <taxon>Thermotogota</taxon>
        <taxon>Thermotogae</taxon>
        <taxon>Petrotogales</taxon>
        <taxon>Petrotogaceae</taxon>
        <taxon>Petrotoga</taxon>
    </lineage>
</organism>
<dbReference type="GO" id="GO:0016491">
    <property type="term" value="F:oxidoreductase activity"/>
    <property type="evidence" value="ECO:0007669"/>
    <property type="project" value="UniProtKB-KW"/>
</dbReference>
<dbReference type="RefSeq" id="WP_103077904.1">
    <property type="nucleotide sequence ID" value="NZ_AZRN01000036.1"/>
</dbReference>
<dbReference type="GO" id="GO:0071949">
    <property type="term" value="F:FAD binding"/>
    <property type="evidence" value="ECO:0007669"/>
    <property type="project" value="InterPro"/>
</dbReference>
<dbReference type="PANTHER" id="PTHR42659">
    <property type="entry name" value="XANTHINE DEHYDROGENASE SUBUNIT C-RELATED"/>
    <property type="match status" value="1"/>
</dbReference>
<dbReference type="InterPro" id="IPR016166">
    <property type="entry name" value="FAD-bd_PCMH"/>
</dbReference>
<dbReference type="InterPro" id="IPR005107">
    <property type="entry name" value="CO_DH_flav_C"/>
</dbReference>
<dbReference type="InterPro" id="IPR036683">
    <property type="entry name" value="CO_DH_flav_C_dom_sf"/>
</dbReference>
<evidence type="ECO:0000256" key="2">
    <source>
        <dbReference type="ARBA" id="ARBA00022827"/>
    </source>
</evidence>
<dbReference type="InterPro" id="IPR036318">
    <property type="entry name" value="FAD-bd_PCMH-like_sf"/>
</dbReference>
<dbReference type="FunFam" id="3.30.465.10:FF:000017">
    <property type="entry name" value="Xanthine dehydrogenase, FAD binding subunit"/>
    <property type="match status" value="1"/>
</dbReference>
<evidence type="ECO:0000259" key="4">
    <source>
        <dbReference type="PROSITE" id="PS51387"/>
    </source>
</evidence>
<gene>
    <name evidence="5" type="ORF">X927_10215</name>
</gene>
<dbReference type="InterPro" id="IPR051312">
    <property type="entry name" value="Diverse_Substr_Oxidored"/>
</dbReference>
<feature type="domain" description="FAD-binding PCMH-type" evidence="4">
    <location>
        <begin position="1"/>
        <end position="177"/>
    </location>
</feature>
<dbReference type="EMBL" id="AZRN01000036">
    <property type="protein sequence ID" value="PNR97830.1"/>
    <property type="molecule type" value="Genomic_DNA"/>
</dbReference>
<keyword evidence="6" id="KW-1185">Reference proteome</keyword>
<dbReference type="Gene3D" id="3.30.465.10">
    <property type="match status" value="1"/>
</dbReference>
<evidence type="ECO:0000313" key="6">
    <source>
        <dbReference type="Proteomes" id="UP000236604"/>
    </source>
</evidence>
<dbReference type="InterPro" id="IPR016167">
    <property type="entry name" value="FAD-bd_PCMH_sub1"/>
</dbReference>
<keyword evidence="3" id="KW-0560">Oxidoreductase</keyword>
<sequence>MIEYDFLTAKDVDAALEYLHKYESIKVIAGGTDLLVDIHKESSRLEKFDYILDISNIKALQFIDETEDSVELGPLCTHTMLINSKIINKYFPFLVTAAKSIGSTQIRNRGTVGGNISNASPAADLIPPLMALNAEIELSSVNGRRLIPLDNYIVGPYKTSKNHDELVTKILIPKVDENYRFSFQKIGRRRALNIARLNLAVAAKINKKDLKIEDIRIVPGSATPFPVRFKNIEMEILNKKSNELNLEELAKKIGDEMVNITGERWSTPYKKPALGAIFKKAIIEITNSSDSDSH</sequence>
<dbReference type="SUPFAM" id="SSF55447">
    <property type="entry name" value="CO dehydrogenase flavoprotein C-terminal domain-like"/>
    <property type="match status" value="1"/>
</dbReference>
<keyword evidence="2" id="KW-0274">FAD</keyword>
<dbReference type="Pfam" id="PF03450">
    <property type="entry name" value="CO_deh_flav_C"/>
    <property type="match status" value="1"/>
</dbReference>
<protein>
    <submittedName>
        <fullName evidence="5">Molybdopterin dehydrogenase</fullName>
    </submittedName>
</protein>
<reference evidence="5 6" key="1">
    <citation type="submission" date="2013-12" db="EMBL/GenBank/DDBJ databases">
        <title>Comparative genomics of Petrotoga isolates.</title>
        <authorList>
            <person name="Nesbo C.L."/>
            <person name="Charchuk R."/>
            <person name="Chow K."/>
        </authorList>
    </citation>
    <scope>NUCLEOTIDE SEQUENCE [LARGE SCALE GENOMIC DNA]</scope>
    <source>
        <strain evidence="5 6">DSM 14811</strain>
    </source>
</reference>
<dbReference type="AlphaFoldDB" id="A0A2K1P4W8"/>
<dbReference type="PANTHER" id="PTHR42659:SF9">
    <property type="entry name" value="XANTHINE DEHYDROGENASE FAD-BINDING SUBUNIT XDHB-RELATED"/>
    <property type="match status" value="1"/>
</dbReference>
<dbReference type="PROSITE" id="PS51387">
    <property type="entry name" value="FAD_PCMH"/>
    <property type="match status" value="1"/>
</dbReference>
<dbReference type="SUPFAM" id="SSF56176">
    <property type="entry name" value="FAD-binding/transporter-associated domain-like"/>
    <property type="match status" value="1"/>
</dbReference>
<dbReference type="InterPro" id="IPR002346">
    <property type="entry name" value="Mopterin_DH_FAD-bd"/>
</dbReference>
<proteinExistence type="predicted"/>
<keyword evidence="1" id="KW-0285">Flavoprotein</keyword>
<accession>A0A2K1P4W8</accession>
<dbReference type="InterPro" id="IPR016169">
    <property type="entry name" value="FAD-bd_PCMH_sub2"/>
</dbReference>
<dbReference type="Proteomes" id="UP000236604">
    <property type="component" value="Unassembled WGS sequence"/>
</dbReference>
<dbReference type="Gene3D" id="3.30.43.10">
    <property type="entry name" value="Uridine Diphospho-n-acetylenolpyruvylglucosamine Reductase, domain 2"/>
    <property type="match status" value="1"/>
</dbReference>
<evidence type="ECO:0000313" key="5">
    <source>
        <dbReference type="EMBL" id="PNR97830.1"/>
    </source>
</evidence>
<comment type="caution">
    <text evidence="5">The sequence shown here is derived from an EMBL/GenBank/DDBJ whole genome shotgun (WGS) entry which is preliminary data.</text>
</comment>
<name>A0A2K1P4W8_9BACT</name>
<dbReference type="Pfam" id="PF00941">
    <property type="entry name" value="FAD_binding_5"/>
    <property type="match status" value="1"/>
</dbReference>
<evidence type="ECO:0000256" key="1">
    <source>
        <dbReference type="ARBA" id="ARBA00022630"/>
    </source>
</evidence>